<protein>
    <submittedName>
        <fullName evidence="1">Uncharacterized protein</fullName>
    </submittedName>
</protein>
<evidence type="ECO:0000313" key="1">
    <source>
        <dbReference type="EMBL" id="KAF9644483.1"/>
    </source>
</evidence>
<sequence length="104" mass="11469">MQLVGERWEGEKVVEMMRVVDAALGERGFCTAGRGVLISPMDKTPLYIVSVHHPSSPRSQDIVALGVHIRLSRFRVYPGRNRYPKAHVRDGVRGLSGTVKVAGC</sequence>
<evidence type="ECO:0000313" key="2">
    <source>
        <dbReference type="Proteomes" id="UP000886501"/>
    </source>
</evidence>
<dbReference type="EMBL" id="MU118136">
    <property type="protein sequence ID" value="KAF9644483.1"/>
    <property type="molecule type" value="Genomic_DNA"/>
</dbReference>
<gene>
    <name evidence="1" type="ORF">BDM02DRAFT_3121832</name>
</gene>
<name>A0ACB6Z5A9_THEGA</name>
<reference evidence="1" key="2">
    <citation type="journal article" date="2020" name="Nat. Commun.">
        <title>Large-scale genome sequencing of mycorrhizal fungi provides insights into the early evolution of symbiotic traits.</title>
        <authorList>
            <person name="Miyauchi S."/>
            <person name="Kiss E."/>
            <person name="Kuo A."/>
            <person name="Drula E."/>
            <person name="Kohler A."/>
            <person name="Sanchez-Garcia M."/>
            <person name="Morin E."/>
            <person name="Andreopoulos B."/>
            <person name="Barry K.W."/>
            <person name="Bonito G."/>
            <person name="Buee M."/>
            <person name="Carver A."/>
            <person name="Chen C."/>
            <person name="Cichocki N."/>
            <person name="Clum A."/>
            <person name="Culley D."/>
            <person name="Crous P.W."/>
            <person name="Fauchery L."/>
            <person name="Girlanda M."/>
            <person name="Hayes R.D."/>
            <person name="Keri Z."/>
            <person name="LaButti K."/>
            <person name="Lipzen A."/>
            <person name="Lombard V."/>
            <person name="Magnuson J."/>
            <person name="Maillard F."/>
            <person name="Murat C."/>
            <person name="Nolan M."/>
            <person name="Ohm R.A."/>
            <person name="Pangilinan J."/>
            <person name="Pereira M.F."/>
            <person name="Perotto S."/>
            <person name="Peter M."/>
            <person name="Pfister S."/>
            <person name="Riley R."/>
            <person name="Sitrit Y."/>
            <person name="Stielow J.B."/>
            <person name="Szollosi G."/>
            <person name="Zifcakova L."/>
            <person name="Stursova M."/>
            <person name="Spatafora J.W."/>
            <person name="Tedersoo L."/>
            <person name="Vaario L.M."/>
            <person name="Yamada A."/>
            <person name="Yan M."/>
            <person name="Wang P."/>
            <person name="Xu J."/>
            <person name="Bruns T."/>
            <person name="Baldrian P."/>
            <person name="Vilgalys R."/>
            <person name="Dunand C."/>
            <person name="Henrissat B."/>
            <person name="Grigoriev I.V."/>
            <person name="Hibbett D."/>
            <person name="Nagy L.G."/>
            <person name="Martin F.M."/>
        </authorList>
    </citation>
    <scope>NUCLEOTIDE SEQUENCE</scope>
    <source>
        <strain evidence="1">P2</strain>
    </source>
</reference>
<organism evidence="1 2">
    <name type="scientific">Thelephora ganbajun</name>
    <name type="common">Ganba fungus</name>
    <dbReference type="NCBI Taxonomy" id="370292"/>
    <lineage>
        <taxon>Eukaryota</taxon>
        <taxon>Fungi</taxon>
        <taxon>Dikarya</taxon>
        <taxon>Basidiomycota</taxon>
        <taxon>Agaricomycotina</taxon>
        <taxon>Agaricomycetes</taxon>
        <taxon>Thelephorales</taxon>
        <taxon>Thelephoraceae</taxon>
        <taxon>Thelephora</taxon>
    </lineage>
</organism>
<reference evidence="1" key="1">
    <citation type="submission" date="2019-10" db="EMBL/GenBank/DDBJ databases">
        <authorList>
            <consortium name="DOE Joint Genome Institute"/>
            <person name="Kuo A."/>
            <person name="Miyauchi S."/>
            <person name="Kiss E."/>
            <person name="Drula E."/>
            <person name="Kohler A."/>
            <person name="Sanchez-Garcia M."/>
            <person name="Andreopoulos B."/>
            <person name="Barry K.W."/>
            <person name="Bonito G."/>
            <person name="Buee M."/>
            <person name="Carver A."/>
            <person name="Chen C."/>
            <person name="Cichocki N."/>
            <person name="Clum A."/>
            <person name="Culley D."/>
            <person name="Crous P.W."/>
            <person name="Fauchery L."/>
            <person name="Girlanda M."/>
            <person name="Hayes R."/>
            <person name="Keri Z."/>
            <person name="Labutti K."/>
            <person name="Lipzen A."/>
            <person name="Lombard V."/>
            <person name="Magnuson J."/>
            <person name="Maillard F."/>
            <person name="Morin E."/>
            <person name="Murat C."/>
            <person name="Nolan M."/>
            <person name="Ohm R."/>
            <person name="Pangilinan J."/>
            <person name="Pereira M."/>
            <person name="Perotto S."/>
            <person name="Peter M."/>
            <person name="Riley R."/>
            <person name="Sitrit Y."/>
            <person name="Stielow B."/>
            <person name="Szollosi G."/>
            <person name="Zifcakova L."/>
            <person name="Stursova M."/>
            <person name="Spatafora J.W."/>
            <person name="Tedersoo L."/>
            <person name="Vaario L.-M."/>
            <person name="Yamada A."/>
            <person name="Yan M."/>
            <person name="Wang P."/>
            <person name="Xu J."/>
            <person name="Bruns T."/>
            <person name="Baldrian P."/>
            <person name="Vilgalys R."/>
            <person name="Henrissat B."/>
            <person name="Grigoriev I.V."/>
            <person name="Hibbett D."/>
            <person name="Nagy L.G."/>
            <person name="Martin F.M."/>
        </authorList>
    </citation>
    <scope>NUCLEOTIDE SEQUENCE</scope>
    <source>
        <strain evidence="1">P2</strain>
    </source>
</reference>
<accession>A0ACB6Z5A9</accession>
<dbReference type="Proteomes" id="UP000886501">
    <property type="component" value="Unassembled WGS sequence"/>
</dbReference>
<comment type="caution">
    <text evidence="1">The sequence shown here is derived from an EMBL/GenBank/DDBJ whole genome shotgun (WGS) entry which is preliminary data.</text>
</comment>
<keyword evidence="2" id="KW-1185">Reference proteome</keyword>
<proteinExistence type="predicted"/>